<feature type="compositionally biased region" description="Polar residues" evidence="2">
    <location>
        <begin position="1"/>
        <end position="17"/>
    </location>
</feature>
<dbReference type="InParanoid" id="A0A3N4L2N6"/>
<feature type="coiled-coil region" evidence="1">
    <location>
        <begin position="261"/>
        <end position="373"/>
    </location>
</feature>
<keyword evidence="1" id="KW-0175">Coiled coil</keyword>
<accession>A0A3N4L2N6</accession>
<name>A0A3N4L2N6_9PEZI</name>
<gene>
    <name evidence="3" type="ORF">P167DRAFT_116473</name>
</gene>
<evidence type="ECO:0000313" key="4">
    <source>
        <dbReference type="Proteomes" id="UP000277580"/>
    </source>
</evidence>
<sequence length="781" mass="84806">MRAQLNQAAQTNGNSSKNIDELQQKIATTERQMEAHKTNAKKLYLEVRTVKEQYEQAQQEIAALKAEKAAAPVAPTAPVAPIAPVNNEAAIEAEVARRLAAIPPPDISAAVEAEVRNRMAQIVPSDNTAAIEAAVAQRIAQMPPPDNSAAIEAEVQRRLSAVPAGDNNAATIEAEVQRRMALIPPPDNTTAIEAEVNRRIAEIQASQPVQTESTVAAPVGKTDEEVEAIVRERLAAEQRKVDARLAKARTDFAAYKATAVKTALDAKIAEFNEQVATTEAEHKKQIAQLQATIEELKKEIATLRQQYEQVKSELETAKATATTVSTSSTNEEELRKALEAKELEHQQAIEKLKQEEQAKIEEAKTEVTHQLQADFLARNTEPDATRKPPPTKEELTAIIKKNVEHRLVKERAKWEAQVEAEREKLVEERVNSVVEERVNSAVEERVNSAIEEKMKVKESELQATLEKSKDALKQEGQARIKVQLNMLEKKNKVLEEKLKAATDGSGAPAPSGIPTGQQIPLPQSGLKPPGMSAIPHPNQQQLQQQLQQQQFQQQQHQQHQQGQQGQDMSQIPIPPTQRRDAVGTGPAALRSLRGALSSNIPRGGAGRGVAQGGRGGSQAGSPTQTHAIPQQFPQMGQPQMGQPQMGQQQMGQQQMGQQQMGVPPGQQPQFGQRMSLPTGQPQTQLPRGGGMMGRGGIFRPQGRGAGGQGQNQGAGLQMQQPQQVPNIQTGLPMTGQQGSQQSPGRIMNPGARQFVPIKRSRDDGTEEDPAAGKRVRGGHNG</sequence>
<dbReference type="AlphaFoldDB" id="A0A3N4L2N6"/>
<dbReference type="PANTHER" id="PTHR46818:SF1">
    <property type="entry name" value="CHROMOSOME UNDETERMINED SCAFFOLD_125, WHOLE GENOME SHOTGUN SEQUENCE"/>
    <property type="match status" value="1"/>
</dbReference>
<feature type="region of interest" description="Disordered" evidence="2">
    <location>
        <begin position="498"/>
        <end position="781"/>
    </location>
</feature>
<evidence type="ECO:0008006" key="5">
    <source>
        <dbReference type="Google" id="ProtNLM"/>
    </source>
</evidence>
<protein>
    <recommendedName>
        <fullName evidence="5">Nucleoprotein TPR/MLP1 domain-containing protein</fullName>
    </recommendedName>
</protein>
<evidence type="ECO:0000313" key="3">
    <source>
        <dbReference type="EMBL" id="RPB17106.1"/>
    </source>
</evidence>
<feature type="compositionally biased region" description="Gly residues" evidence="2">
    <location>
        <begin position="687"/>
        <end position="696"/>
    </location>
</feature>
<dbReference type="STRING" id="1392247.A0A3N4L2N6"/>
<dbReference type="Proteomes" id="UP000277580">
    <property type="component" value="Unassembled WGS sequence"/>
</dbReference>
<feature type="compositionally biased region" description="Low complexity" evidence="2">
    <location>
        <begin position="713"/>
        <end position="730"/>
    </location>
</feature>
<dbReference type="PANTHER" id="PTHR46818">
    <property type="entry name" value="DOMAIN-CONTAINING PROTEIN, PUTATIVE-RELATED"/>
    <property type="match status" value="1"/>
</dbReference>
<dbReference type="EMBL" id="ML119106">
    <property type="protein sequence ID" value="RPB17106.1"/>
    <property type="molecule type" value="Genomic_DNA"/>
</dbReference>
<feature type="compositionally biased region" description="Low complexity" evidence="2">
    <location>
        <begin position="539"/>
        <end position="566"/>
    </location>
</feature>
<proteinExistence type="predicted"/>
<feature type="compositionally biased region" description="Low complexity" evidence="2">
    <location>
        <begin position="629"/>
        <end position="672"/>
    </location>
</feature>
<keyword evidence="4" id="KW-1185">Reference proteome</keyword>
<feature type="compositionally biased region" description="Polar residues" evidence="2">
    <location>
        <begin position="675"/>
        <end position="685"/>
    </location>
</feature>
<dbReference type="Gene3D" id="1.20.5.1700">
    <property type="match status" value="1"/>
</dbReference>
<reference evidence="3 4" key="1">
    <citation type="journal article" date="2018" name="Nat. Ecol. Evol.">
        <title>Pezizomycetes genomes reveal the molecular basis of ectomycorrhizal truffle lifestyle.</title>
        <authorList>
            <person name="Murat C."/>
            <person name="Payen T."/>
            <person name="Noel B."/>
            <person name="Kuo A."/>
            <person name="Morin E."/>
            <person name="Chen J."/>
            <person name="Kohler A."/>
            <person name="Krizsan K."/>
            <person name="Balestrini R."/>
            <person name="Da Silva C."/>
            <person name="Montanini B."/>
            <person name="Hainaut M."/>
            <person name="Levati E."/>
            <person name="Barry K.W."/>
            <person name="Belfiori B."/>
            <person name="Cichocki N."/>
            <person name="Clum A."/>
            <person name="Dockter R.B."/>
            <person name="Fauchery L."/>
            <person name="Guy J."/>
            <person name="Iotti M."/>
            <person name="Le Tacon F."/>
            <person name="Lindquist E.A."/>
            <person name="Lipzen A."/>
            <person name="Malagnac F."/>
            <person name="Mello A."/>
            <person name="Molinier V."/>
            <person name="Miyauchi S."/>
            <person name="Poulain J."/>
            <person name="Riccioni C."/>
            <person name="Rubini A."/>
            <person name="Sitrit Y."/>
            <person name="Splivallo R."/>
            <person name="Traeger S."/>
            <person name="Wang M."/>
            <person name="Zifcakova L."/>
            <person name="Wipf D."/>
            <person name="Zambonelli A."/>
            <person name="Paolocci F."/>
            <person name="Nowrousian M."/>
            <person name="Ottonello S."/>
            <person name="Baldrian P."/>
            <person name="Spatafora J.W."/>
            <person name="Henrissat B."/>
            <person name="Nagy L.G."/>
            <person name="Aury J.M."/>
            <person name="Wincker P."/>
            <person name="Grigoriev I.V."/>
            <person name="Bonfante P."/>
            <person name="Martin F.M."/>
        </authorList>
    </citation>
    <scope>NUCLEOTIDE SEQUENCE [LARGE SCALE GENOMIC DNA]</scope>
    <source>
        <strain evidence="3 4">CCBAS932</strain>
    </source>
</reference>
<feature type="compositionally biased region" description="Gly residues" evidence="2">
    <location>
        <begin position="603"/>
        <end position="618"/>
    </location>
</feature>
<feature type="region of interest" description="Disordered" evidence="2">
    <location>
        <begin position="1"/>
        <end position="21"/>
    </location>
</feature>
<organism evidence="3 4">
    <name type="scientific">Morchella conica CCBAS932</name>
    <dbReference type="NCBI Taxonomy" id="1392247"/>
    <lineage>
        <taxon>Eukaryota</taxon>
        <taxon>Fungi</taxon>
        <taxon>Dikarya</taxon>
        <taxon>Ascomycota</taxon>
        <taxon>Pezizomycotina</taxon>
        <taxon>Pezizomycetes</taxon>
        <taxon>Pezizales</taxon>
        <taxon>Morchellaceae</taxon>
        <taxon>Morchella</taxon>
    </lineage>
</organism>
<evidence type="ECO:0000256" key="2">
    <source>
        <dbReference type="SAM" id="MobiDB-lite"/>
    </source>
</evidence>
<feature type="compositionally biased region" description="Polar residues" evidence="2">
    <location>
        <begin position="734"/>
        <end position="743"/>
    </location>
</feature>
<dbReference type="OrthoDB" id="343070at2759"/>
<feature type="compositionally biased region" description="Gly residues" evidence="2">
    <location>
        <begin position="703"/>
        <end position="712"/>
    </location>
</feature>
<evidence type="ECO:0000256" key="1">
    <source>
        <dbReference type="SAM" id="Coils"/>
    </source>
</evidence>